<dbReference type="AlphaFoldDB" id="A0A4D6G3I2"/>
<dbReference type="GO" id="GO:0016709">
    <property type="term" value="F:oxidoreductase activity, acting on paired donors, with incorporation or reduction of molecular oxygen, NAD(P)H as one donor, and incorporation of one atom of oxygen"/>
    <property type="evidence" value="ECO:0007669"/>
    <property type="project" value="UniProtKB-ARBA"/>
</dbReference>
<keyword evidence="7" id="KW-0614">Plasmid</keyword>
<dbReference type="InterPro" id="IPR002938">
    <property type="entry name" value="FAD-bd"/>
</dbReference>
<dbReference type="Gene3D" id="3.50.50.60">
    <property type="entry name" value="FAD/NAD(P)-binding domain"/>
    <property type="match status" value="1"/>
</dbReference>
<geneLocation type="plasmid" evidence="8">
    <name>p-ren_Ren-PNG-07113</name>
</geneLocation>
<dbReference type="Pfam" id="PF21274">
    <property type="entry name" value="Rng_hyd_C"/>
    <property type="match status" value="1"/>
</dbReference>
<evidence type="ECO:0000313" key="7">
    <source>
        <dbReference type="EMBL" id="QCC21408.1"/>
    </source>
</evidence>
<dbReference type="InterPro" id="IPR050641">
    <property type="entry name" value="RIFMO-like"/>
</dbReference>
<keyword evidence="3" id="KW-0274">FAD</keyword>
<evidence type="ECO:0000313" key="5">
    <source>
        <dbReference type="EMBL" id="QCC21376.1"/>
    </source>
</evidence>
<dbReference type="InterPro" id="IPR036188">
    <property type="entry name" value="FAD/NAD-bd_sf"/>
</dbReference>
<dbReference type="Gene3D" id="3.40.30.120">
    <property type="match status" value="1"/>
</dbReference>
<geneLocation type="plasmid" evidence="5">
    <name>p-ren_Ren-Bali-16-03</name>
</geneLocation>
<dbReference type="EMBL" id="MK748465">
    <property type="protein sequence ID" value="QCC21424.1"/>
    <property type="molecule type" value="Genomic_DNA"/>
</dbReference>
<evidence type="ECO:0000313" key="6">
    <source>
        <dbReference type="EMBL" id="QCC21392.1"/>
    </source>
</evidence>
<dbReference type="PRINTS" id="PR00420">
    <property type="entry name" value="RNGMNOXGNASE"/>
</dbReference>
<name>A0A4D6G3I2_9GAMM</name>
<keyword evidence="2" id="KW-0285">Flavoprotein</keyword>
<geneLocation type="plasmid" evidence="6">
    <name>p-ren_Ren-Pal-02</name>
</geneLocation>
<dbReference type="EMBL" id="MK748464">
    <property type="protein sequence ID" value="QCC21408.1"/>
    <property type="molecule type" value="Genomic_DNA"/>
</dbReference>
<accession>A0A4D6G3I2</accession>
<dbReference type="PANTHER" id="PTHR43004:SF19">
    <property type="entry name" value="BINDING MONOOXYGENASE, PUTATIVE (JCVI)-RELATED"/>
    <property type="match status" value="1"/>
</dbReference>
<evidence type="ECO:0000256" key="2">
    <source>
        <dbReference type="ARBA" id="ARBA00022630"/>
    </source>
</evidence>
<dbReference type="EMBL" id="MK748462">
    <property type="protein sequence ID" value="QCC21376.1"/>
    <property type="molecule type" value="Genomic_DNA"/>
</dbReference>
<protein>
    <submittedName>
        <fullName evidence="7">RenA</fullName>
    </submittedName>
</protein>
<sequence>MSKVIIVGAGPAGLTLGAELASFGISCRIFEQRSCPSIHSRAFSLFTHTLELLNMRGFAEEMIKNGLPIKISPLGDGKNVLNLRELDSQFPYILSIPQTKTEEILEKYAVICGAEIIRDARVIGLSQDNSGVTIQIKQKESVWSEQANFVVGCDGAKSTIRTLLNIQFDGMSYEQTLIHGDVHLRKPRKTFTYARTSRFGTGAVFPFKDGTFRMLLLDYESMHIPADQPITLDEFRESASRLLDMDLEIYDPLWFSRFTCQQRHAKKYRVGQVLLAGDAAHTLLPAGGQGLQVSIQDAYNLGWKLASEINGDAPPKLLDSYEFERRQIAISSMRKSSLLFRYEVSRSIYARIGRWLANKIIILFPVKKFIMNELFGLRTRYRLSNSIKNKHRLMGCRAKNFEVINLSYENGARTDLHKLLRNRKFVLVDQTTNIAFVDSIKYEYKNQIIRAIPKIKLKEFPDALLIRPDGFIAWASNRKSTAIEFKNELKRWLKSSS</sequence>
<dbReference type="PANTHER" id="PTHR43004">
    <property type="entry name" value="TRK SYSTEM POTASSIUM UPTAKE PROTEIN"/>
    <property type="match status" value="1"/>
</dbReference>
<organism evidence="7">
    <name type="scientific">Candidatus Endohaliclona renieramycinifaciens</name>
    <dbReference type="NCBI Taxonomy" id="2565582"/>
    <lineage>
        <taxon>Bacteria</taxon>
        <taxon>Pseudomonadati</taxon>
        <taxon>Pseudomonadota</taxon>
        <taxon>Gammaproteobacteria</taxon>
        <taxon>Legionellales</taxon>
        <taxon>Candidatus Endohaliclona</taxon>
    </lineage>
</organism>
<comment type="cofactor">
    <cofactor evidence="1">
        <name>FAD</name>
        <dbReference type="ChEBI" id="CHEBI:57692"/>
    </cofactor>
</comment>
<dbReference type="Gene3D" id="3.30.70.2450">
    <property type="match status" value="1"/>
</dbReference>
<dbReference type="SUPFAM" id="SSF51905">
    <property type="entry name" value="FAD/NAD(P)-binding domain"/>
    <property type="match status" value="1"/>
</dbReference>
<evidence type="ECO:0000259" key="4">
    <source>
        <dbReference type="Pfam" id="PF01494"/>
    </source>
</evidence>
<evidence type="ECO:0000313" key="8">
    <source>
        <dbReference type="EMBL" id="QCC21424.1"/>
    </source>
</evidence>
<evidence type="ECO:0000256" key="1">
    <source>
        <dbReference type="ARBA" id="ARBA00001974"/>
    </source>
</evidence>
<geneLocation type="plasmid" evidence="7">
    <name>p-ren_Ren-PNG-07060</name>
</geneLocation>
<dbReference type="Pfam" id="PF01494">
    <property type="entry name" value="FAD_binding_3"/>
    <property type="match status" value="1"/>
</dbReference>
<evidence type="ECO:0000256" key="3">
    <source>
        <dbReference type="ARBA" id="ARBA00022827"/>
    </source>
</evidence>
<proteinExistence type="predicted"/>
<dbReference type="GO" id="GO:0071949">
    <property type="term" value="F:FAD binding"/>
    <property type="evidence" value="ECO:0007669"/>
    <property type="project" value="InterPro"/>
</dbReference>
<feature type="domain" description="FAD-binding" evidence="4">
    <location>
        <begin position="2"/>
        <end position="334"/>
    </location>
</feature>
<reference evidence="7" key="1">
    <citation type="journal article" date="2019" name="Nat. Microbiol.">
        <title>Localized production of defence chemicals by intracellular symbionts of Haliclona sponges.</title>
        <authorList>
            <person name="Tianero M.D."/>
            <person name="Balaich J.N."/>
            <person name="Donia M.S."/>
        </authorList>
    </citation>
    <scope>NUCLEOTIDE SEQUENCE</scope>
    <source>
        <plasmid evidence="5">p-ren_Ren-Bali-16-03</plasmid>
        <plasmid evidence="6">p-ren_Ren-Pal-02</plasmid>
        <plasmid evidence="7">p-ren_Ren-PNG-07060</plasmid>
        <plasmid evidence="8">p-ren_Ren-PNG-07113</plasmid>
    </source>
</reference>
<dbReference type="EMBL" id="MK748463">
    <property type="protein sequence ID" value="QCC21392.1"/>
    <property type="molecule type" value="Genomic_DNA"/>
</dbReference>